<name>A0ABY8X9F0_9PSEU</name>
<gene>
    <name evidence="2" type="ORF">QP939_29420</name>
</gene>
<reference evidence="2 3" key="1">
    <citation type="submission" date="2023-06" db="EMBL/GenBank/DDBJ databases">
        <authorList>
            <person name="Oyuntsetseg B."/>
            <person name="Kim S.B."/>
        </authorList>
    </citation>
    <scope>NUCLEOTIDE SEQUENCE [LARGE SCALE GENOMIC DNA]</scope>
    <source>
        <strain evidence="2 3">2-2</strain>
    </source>
</reference>
<sequence>MTSGPAIVAALVLGVAVGRLSRHLGGLLRRRLTGRSTEMTSRQAPAAAPRASFPARLYHWRWEILAVTLLPYGVVTFALWAGPLWTTAVFAAVAVVAVLRRRRVRDRLHAIAVQHRLRAAFPHLRLPGGRHPAILWSRPRSGDIVVSLYGREAFNHLHRNRSVLAAACGVPEVYVDRHPRYASLVTLTISPTEARREPRAVLPSNVVPLRVHS</sequence>
<evidence type="ECO:0000256" key="1">
    <source>
        <dbReference type="SAM" id="Phobius"/>
    </source>
</evidence>
<keyword evidence="1" id="KW-0812">Transmembrane</keyword>
<organism evidence="2 3">
    <name type="scientific">Amycolatopsis nalaikhensis</name>
    <dbReference type="NCBI Taxonomy" id="715472"/>
    <lineage>
        <taxon>Bacteria</taxon>
        <taxon>Bacillati</taxon>
        <taxon>Actinomycetota</taxon>
        <taxon>Actinomycetes</taxon>
        <taxon>Pseudonocardiales</taxon>
        <taxon>Pseudonocardiaceae</taxon>
        <taxon>Amycolatopsis</taxon>
    </lineage>
</organism>
<dbReference type="Proteomes" id="UP001227101">
    <property type="component" value="Chromosome"/>
</dbReference>
<evidence type="ECO:0000313" key="2">
    <source>
        <dbReference type="EMBL" id="WIV53039.1"/>
    </source>
</evidence>
<feature type="transmembrane region" description="Helical" evidence="1">
    <location>
        <begin position="77"/>
        <end position="99"/>
    </location>
</feature>
<evidence type="ECO:0000313" key="3">
    <source>
        <dbReference type="Proteomes" id="UP001227101"/>
    </source>
</evidence>
<keyword evidence="3" id="KW-1185">Reference proteome</keyword>
<protein>
    <recommendedName>
        <fullName evidence="4">Secreted protein</fullName>
    </recommendedName>
</protein>
<dbReference type="EMBL" id="CP127173">
    <property type="protein sequence ID" value="WIV53039.1"/>
    <property type="molecule type" value="Genomic_DNA"/>
</dbReference>
<keyword evidence="1" id="KW-0472">Membrane</keyword>
<dbReference type="RefSeq" id="WP_285449437.1">
    <property type="nucleotide sequence ID" value="NZ_CP127173.1"/>
</dbReference>
<accession>A0ABY8X9F0</accession>
<proteinExistence type="predicted"/>
<evidence type="ECO:0008006" key="4">
    <source>
        <dbReference type="Google" id="ProtNLM"/>
    </source>
</evidence>
<keyword evidence="1" id="KW-1133">Transmembrane helix</keyword>